<organism evidence="1 2">
    <name type="scientific">Racocetra persica</name>
    <dbReference type="NCBI Taxonomy" id="160502"/>
    <lineage>
        <taxon>Eukaryota</taxon>
        <taxon>Fungi</taxon>
        <taxon>Fungi incertae sedis</taxon>
        <taxon>Mucoromycota</taxon>
        <taxon>Glomeromycotina</taxon>
        <taxon>Glomeromycetes</taxon>
        <taxon>Diversisporales</taxon>
        <taxon>Gigasporaceae</taxon>
        <taxon>Racocetra</taxon>
    </lineage>
</organism>
<evidence type="ECO:0000313" key="1">
    <source>
        <dbReference type="EMBL" id="CAG8851907.1"/>
    </source>
</evidence>
<feature type="non-terminal residue" evidence="1">
    <location>
        <position position="1"/>
    </location>
</feature>
<evidence type="ECO:0000313" key="2">
    <source>
        <dbReference type="Proteomes" id="UP000789920"/>
    </source>
</evidence>
<protein>
    <submittedName>
        <fullName evidence="1">18395_t:CDS:1</fullName>
    </submittedName>
</protein>
<comment type="caution">
    <text evidence="1">The sequence shown here is derived from an EMBL/GenBank/DDBJ whole genome shotgun (WGS) entry which is preliminary data.</text>
</comment>
<dbReference type="EMBL" id="CAJVQC010178891">
    <property type="protein sequence ID" value="CAG8851907.1"/>
    <property type="molecule type" value="Genomic_DNA"/>
</dbReference>
<accession>A0ACA9T119</accession>
<sequence length="62" mass="6999">DGSMINYAKYVLELGFSVVILNSNEDFGIREKFILLKTPAPFTRFQISCRLFAISVNPGIMI</sequence>
<keyword evidence="2" id="KW-1185">Reference proteome</keyword>
<feature type="non-terminal residue" evidence="1">
    <location>
        <position position="62"/>
    </location>
</feature>
<reference evidence="1" key="1">
    <citation type="submission" date="2021-06" db="EMBL/GenBank/DDBJ databases">
        <authorList>
            <person name="Kallberg Y."/>
            <person name="Tangrot J."/>
            <person name="Rosling A."/>
        </authorList>
    </citation>
    <scope>NUCLEOTIDE SEQUENCE</scope>
    <source>
        <strain evidence="1">MA461A</strain>
    </source>
</reference>
<dbReference type="Proteomes" id="UP000789920">
    <property type="component" value="Unassembled WGS sequence"/>
</dbReference>
<gene>
    <name evidence="1" type="ORF">RPERSI_LOCUS36795</name>
</gene>
<proteinExistence type="predicted"/>
<name>A0ACA9T119_9GLOM</name>